<dbReference type="GO" id="GO:0003677">
    <property type="term" value="F:DNA binding"/>
    <property type="evidence" value="ECO:0007669"/>
    <property type="project" value="InterPro"/>
</dbReference>
<accession>A0A397SHD3</accession>
<dbReference type="EMBL" id="QKYT01000457">
    <property type="protein sequence ID" value="RIA84972.1"/>
    <property type="molecule type" value="Genomic_DNA"/>
</dbReference>
<evidence type="ECO:0000256" key="5">
    <source>
        <dbReference type="ARBA" id="ARBA00023015"/>
    </source>
</evidence>
<evidence type="ECO:0000256" key="2">
    <source>
        <dbReference type="ARBA" id="ARBA00022723"/>
    </source>
</evidence>
<keyword evidence="7" id="KW-0539">Nucleus</keyword>
<reference evidence="10 11" key="1">
    <citation type="submission" date="2018-06" db="EMBL/GenBank/DDBJ databases">
        <title>Comparative genomics reveals the genomic features of Rhizophagus irregularis, R. cerebriforme, R. diaphanum and Gigaspora rosea, and their symbiotic lifestyle signature.</title>
        <authorList>
            <person name="Morin E."/>
            <person name="San Clemente H."/>
            <person name="Chen E.C.H."/>
            <person name="De La Providencia I."/>
            <person name="Hainaut M."/>
            <person name="Kuo A."/>
            <person name="Kohler A."/>
            <person name="Murat C."/>
            <person name="Tang N."/>
            <person name="Roy S."/>
            <person name="Loubradou J."/>
            <person name="Henrissat B."/>
            <person name="Grigoriev I.V."/>
            <person name="Corradi N."/>
            <person name="Roux C."/>
            <person name="Martin F.M."/>
        </authorList>
    </citation>
    <scope>NUCLEOTIDE SEQUENCE [LARGE SCALE GENOMIC DNA]</scope>
    <source>
        <strain evidence="10 11">DAOM 227022</strain>
    </source>
</reference>
<gene>
    <name evidence="10" type="ORF">C1645_741930</name>
</gene>
<dbReference type="PANTHER" id="PTHR46481:SF10">
    <property type="entry name" value="ZINC FINGER BED DOMAIN-CONTAINING PROTEIN 39"/>
    <property type="match status" value="1"/>
</dbReference>
<protein>
    <recommendedName>
        <fullName evidence="9">BED-type domain-containing protein</fullName>
    </recommendedName>
</protein>
<dbReference type="InterPro" id="IPR052035">
    <property type="entry name" value="ZnF_BED_domain_contain"/>
</dbReference>
<keyword evidence="6" id="KW-0804">Transcription</keyword>
<keyword evidence="5" id="KW-0805">Transcription regulation</keyword>
<dbReference type="GO" id="GO:0005634">
    <property type="term" value="C:nucleus"/>
    <property type="evidence" value="ECO:0007669"/>
    <property type="project" value="UniProtKB-SubCell"/>
</dbReference>
<dbReference type="Pfam" id="PF02892">
    <property type="entry name" value="zf-BED"/>
    <property type="match status" value="1"/>
</dbReference>
<comment type="caution">
    <text evidence="10">The sequence shown here is derived from an EMBL/GenBank/DDBJ whole genome shotgun (WGS) entry which is preliminary data.</text>
</comment>
<evidence type="ECO:0000256" key="7">
    <source>
        <dbReference type="ARBA" id="ARBA00023242"/>
    </source>
</evidence>
<evidence type="ECO:0000313" key="10">
    <source>
        <dbReference type="EMBL" id="RIA84972.1"/>
    </source>
</evidence>
<keyword evidence="4" id="KW-0862">Zinc</keyword>
<feature type="domain" description="BED-type" evidence="9">
    <location>
        <begin position="9"/>
        <end position="62"/>
    </location>
</feature>
<evidence type="ECO:0000256" key="8">
    <source>
        <dbReference type="PROSITE-ProRule" id="PRU00027"/>
    </source>
</evidence>
<name>A0A397SHD3_9GLOM</name>
<sequence>MPKHESKMRKKKPVWNHFKITGKDDDRHPNVKCKYCFKSYQRAVPERMKDHLNECKEAPSYAKSQSNEALLVKVLISTHTPTSFVDNPYVIELFRQLRPSFKLPNREKLKTQILELMGGLKQHTYNNTSMMSSAIAPGDPLVPLFGTPSAGSEFGTSSAGAEFGTSSAGAEFATPSAGAEFDTPYAGAISKLTFIRQEDYVGCNPD</sequence>
<dbReference type="PANTHER" id="PTHR46481">
    <property type="entry name" value="ZINC FINGER BED DOMAIN-CONTAINING PROTEIN 4"/>
    <property type="match status" value="1"/>
</dbReference>
<evidence type="ECO:0000313" key="11">
    <source>
        <dbReference type="Proteomes" id="UP000265703"/>
    </source>
</evidence>
<dbReference type="InterPro" id="IPR003656">
    <property type="entry name" value="Znf_BED"/>
</dbReference>
<dbReference type="PROSITE" id="PS50808">
    <property type="entry name" value="ZF_BED"/>
    <property type="match status" value="1"/>
</dbReference>
<dbReference type="STRING" id="658196.A0A397SHD3"/>
<dbReference type="GO" id="GO:0008270">
    <property type="term" value="F:zinc ion binding"/>
    <property type="evidence" value="ECO:0007669"/>
    <property type="project" value="UniProtKB-KW"/>
</dbReference>
<dbReference type="AlphaFoldDB" id="A0A397SHD3"/>
<evidence type="ECO:0000256" key="6">
    <source>
        <dbReference type="ARBA" id="ARBA00023163"/>
    </source>
</evidence>
<proteinExistence type="predicted"/>
<evidence type="ECO:0000256" key="4">
    <source>
        <dbReference type="ARBA" id="ARBA00022833"/>
    </source>
</evidence>
<keyword evidence="3 8" id="KW-0863">Zinc-finger</keyword>
<keyword evidence="2" id="KW-0479">Metal-binding</keyword>
<evidence type="ECO:0000256" key="3">
    <source>
        <dbReference type="ARBA" id="ARBA00022771"/>
    </source>
</evidence>
<keyword evidence="11" id="KW-1185">Reference proteome</keyword>
<comment type="subcellular location">
    <subcellularLocation>
        <location evidence="1">Nucleus</location>
    </subcellularLocation>
</comment>
<evidence type="ECO:0000259" key="9">
    <source>
        <dbReference type="PROSITE" id="PS50808"/>
    </source>
</evidence>
<evidence type="ECO:0000256" key="1">
    <source>
        <dbReference type="ARBA" id="ARBA00004123"/>
    </source>
</evidence>
<organism evidence="10 11">
    <name type="scientific">Glomus cerebriforme</name>
    <dbReference type="NCBI Taxonomy" id="658196"/>
    <lineage>
        <taxon>Eukaryota</taxon>
        <taxon>Fungi</taxon>
        <taxon>Fungi incertae sedis</taxon>
        <taxon>Mucoromycota</taxon>
        <taxon>Glomeromycotina</taxon>
        <taxon>Glomeromycetes</taxon>
        <taxon>Glomerales</taxon>
        <taxon>Glomeraceae</taxon>
        <taxon>Glomus</taxon>
    </lineage>
</organism>
<dbReference type="OrthoDB" id="2304973at2759"/>
<dbReference type="Proteomes" id="UP000265703">
    <property type="component" value="Unassembled WGS sequence"/>
</dbReference>